<proteinExistence type="predicted"/>
<dbReference type="GeneID" id="7846787"/>
<name>I7LXI4_TETTS</name>
<dbReference type="EMBL" id="GG662443">
    <property type="protein sequence ID" value="EAS04702.1"/>
    <property type="molecule type" value="Genomic_DNA"/>
</dbReference>
<keyword evidence="2" id="KW-1185">Reference proteome</keyword>
<dbReference type="Proteomes" id="UP000009168">
    <property type="component" value="Unassembled WGS sequence"/>
</dbReference>
<accession>I7LXI4</accession>
<sequence length="145" mass="16713">MEVIQTGKSIEKSSISISSQESQGSTVEDVDIQKYLKNPNDLQFSYESVHKEIYKGAFSKKQLEEKLDQFKVALGEKSYNHQTQKMSGRAALLLIMKRTGDEDRNILQVKQLLDFIVSKPKQQNIDELKSQLIEDIENRFAKFKI</sequence>
<dbReference type="RefSeq" id="XP_001024947.1">
    <property type="nucleotide sequence ID" value="XM_001024947.1"/>
</dbReference>
<organism evidence="1 2">
    <name type="scientific">Tetrahymena thermophila (strain SB210)</name>
    <dbReference type="NCBI Taxonomy" id="312017"/>
    <lineage>
        <taxon>Eukaryota</taxon>
        <taxon>Sar</taxon>
        <taxon>Alveolata</taxon>
        <taxon>Ciliophora</taxon>
        <taxon>Intramacronucleata</taxon>
        <taxon>Oligohymenophorea</taxon>
        <taxon>Hymenostomatida</taxon>
        <taxon>Tetrahymenina</taxon>
        <taxon>Tetrahymenidae</taxon>
        <taxon>Tetrahymena</taxon>
    </lineage>
</organism>
<evidence type="ECO:0000313" key="1">
    <source>
        <dbReference type="EMBL" id="EAS04702.1"/>
    </source>
</evidence>
<gene>
    <name evidence="1" type="ORF">TTHERM_00242240</name>
</gene>
<dbReference type="HOGENOM" id="CLU_1790803_0_0_1"/>
<dbReference type="KEGG" id="tet:TTHERM_00242240"/>
<dbReference type="AlphaFoldDB" id="I7LXI4"/>
<reference evidence="2" key="1">
    <citation type="journal article" date="2006" name="PLoS Biol.">
        <title>Macronuclear genome sequence of the ciliate Tetrahymena thermophila, a model eukaryote.</title>
        <authorList>
            <person name="Eisen J.A."/>
            <person name="Coyne R.S."/>
            <person name="Wu M."/>
            <person name="Wu D."/>
            <person name="Thiagarajan M."/>
            <person name="Wortman J.R."/>
            <person name="Badger J.H."/>
            <person name="Ren Q."/>
            <person name="Amedeo P."/>
            <person name="Jones K.M."/>
            <person name="Tallon L.J."/>
            <person name="Delcher A.L."/>
            <person name="Salzberg S.L."/>
            <person name="Silva J.C."/>
            <person name="Haas B.J."/>
            <person name="Majoros W.H."/>
            <person name="Farzad M."/>
            <person name="Carlton J.M."/>
            <person name="Smith R.K. Jr."/>
            <person name="Garg J."/>
            <person name="Pearlman R.E."/>
            <person name="Karrer K.M."/>
            <person name="Sun L."/>
            <person name="Manning G."/>
            <person name="Elde N.C."/>
            <person name="Turkewitz A.P."/>
            <person name="Asai D.J."/>
            <person name="Wilkes D.E."/>
            <person name="Wang Y."/>
            <person name="Cai H."/>
            <person name="Collins K."/>
            <person name="Stewart B.A."/>
            <person name="Lee S.R."/>
            <person name="Wilamowska K."/>
            <person name="Weinberg Z."/>
            <person name="Ruzzo W.L."/>
            <person name="Wloga D."/>
            <person name="Gaertig J."/>
            <person name="Frankel J."/>
            <person name="Tsao C.-C."/>
            <person name="Gorovsky M.A."/>
            <person name="Keeling P.J."/>
            <person name="Waller R.F."/>
            <person name="Patron N.J."/>
            <person name="Cherry J.M."/>
            <person name="Stover N.A."/>
            <person name="Krieger C.J."/>
            <person name="del Toro C."/>
            <person name="Ryder H.F."/>
            <person name="Williamson S.C."/>
            <person name="Barbeau R.A."/>
            <person name="Hamilton E.P."/>
            <person name="Orias E."/>
        </authorList>
    </citation>
    <scope>NUCLEOTIDE SEQUENCE [LARGE SCALE GENOMIC DNA]</scope>
    <source>
        <strain evidence="2">SB210</strain>
    </source>
</reference>
<protein>
    <submittedName>
        <fullName evidence="1">Uncharacterized protein</fullName>
    </submittedName>
</protein>
<evidence type="ECO:0000313" key="2">
    <source>
        <dbReference type="Proteomes" id="UP000009168"/>
    </source>
</evidence>
<dbReference type="InParanoid" id="I7LXI4"/>